<dbReference type="EMBL" id="JXAK01000059">
    <property type="protein sequence ID" value="KIL38494.1"/>
    <property type="molecule type" value="Genomic_DNA"/>
</dbReference>
<comment type="caution">
    <text evidence="1">The sequence shown here is derived from an EMBL/GenBank/DDBJ whole genome shotgun (WGS) entry which is preliminary data.</text>
</comment>
<proteinExistence type="predicted"/>
<gene>
    <name evidence="1" type="ORF">SD70_26005</name>
</gene>
<dbReference type="RefSeq" id="WP_041051063.1">
    <property type="nucleotide sequence ID" value="NZ_JXAK01000059.1"/>
</dbReference>
<evidence type="ECO:0000313" key="1">
    <source>
        <dbReference type="EMBL" id="KIL38494.1"/>
    </source>
</evidence>
<accession>A0ABR5ABU1</accession>
<dbReference type="Proteomes" id="UP000031967">
    <property type="component" value="Unassembled WGS sequence"/>
</dbReference>
<sequence length="188" mass="21999">MKKQDPNTYTTPLKDCFKDIDELVQYIYSKDYTIKPPEKDISVTYEEIKAIIKKCPEKNQKLLAYALLIHSKRFALKSGIFYMSFPQMVKTTGLGEATVFRQVEKLIKLGVVIAEERNRKQKGSDKCLPNKYRLDLLETSENPNLENNADNIYVTQNYNDISACLQFYFTYDELKQLLPRRQYNNLIS</sequence>
<keyword evidence="2" id="KW-1185">Reference proteome</keyword>
<evidence type="ECO:0000313" key="2">
    <source>
        <dbReference type="Proteomes" id="UP000031967"/>
    </source>
</evidence>
<organism evidence="1 2">
    <name type="scientific">Gordoniibacillus kamchatkensis</name>
    <dbReference type="NCBI Taxonomy" id="1590651"/>
    <lineage>
        <taxon>Bacteria</taxon>
        <taxon>Bacillati</taxon>
        <taxon>Bacillota</taxon>
        <taxon>Bacilli</taxon>
        <taxon>Bacillales</taxon>
        <taxon>Paenibacillaceae</taxon>
        <taxon>Gordoniibacillus</taxon>
    </lineage>
</organism>
<reference evidence="1 2" key="1">
    <citation type="submission" date="2014-12" db="EMBL/GenBank/DDBJ databases">
        <title>Draft genome sequence of Paenibacillus kamchatkensis strain B-2647.</title>
        <authorList>
            <person name="Karlyshev A.V."/>
            <person name="Kudryashova E.B."/>
        </authorList>
    </citation>
    <scope>NUCLEOTIDE SEQUENCE [LARGE SCALE GENOMIC DNA]</scope>
    <source>
        <strain evidence="1 2">VKM B-2647</strain>
    </source>
</reference>
<protein>
    <recommendedName>
        <fullName evidence="3">Helix-turn-helix domain-containing protein</fullName>
    </recommendedName>
</protein>
<name>A0ABR5ABU1_9BACL</name>
<evidence type="ECO:0008006" key="3">
    <source>
        <dbReference type="Google" id="ProtNLM"/>
    </source>
</evidence>